<keyword evidence="6" id="KW-1185">Reference proteome</keyword>
<dbReference type="PROSITE" id="PS51144">
    <property type="entry name" value="ALPHA_CA_2"/>
    <property type="match status" value="1"/>
</dbReference>
<comment type="function">
    <text evidence="4">Reversible hydration of carbon dioxide.</text>
</comment>
<evidence type="ECO:0000313" key="6">
    <source>
        <dbReference type="Proteomes" id="UP000694845"/>
    </source>
</evidence>
<evidence type="ECO:0000256" key="4">
    <source>
        <dbReference type="RuleBase" id="RU367011"/>
    </source>
</evidence>
<feature type="domain" description="Alpha-carbonic anhydrase" evidence="5">
    <location>
        <begin position="47"/>
        <end position="326"/>
    </location>
</feature>
<dbReference type="Gene3D" id="3.10.200.10">
    <property type="entry name" value="Alpha carbonic anhydrase"/>
    <property type="match status" value="1"/>
</dbReference>
<protein>
    <recommendedName>
        <fullName evidence="4">Carbonic anhydrase</fullName>
        <ecNumber evidence="4">4.2.1.1</ecNumber>
    </recommendedName>
</protein>
<dbReference type="PANTHER" id="PTHR18952:SF104">
    <property type="entry name" value="CARBONIC ANHYDRASE-RELATED PROTEIN"/>
    <property type="match status" value="1"/>
</dbReference>
<dbReference type="OrthoDB" id="429145at2759"/>
<organism evidence="6 7">
    <name type="scientific">Acanthaster planci</name>
    <name type="common">Crown-of-thorns starfish</name>
    <dbReference type="NCBI Taxonomy" id="133434"/>
    <lineage>
        <taxon>Eukaryota</taxon>
        <taxon>Metazoa</taxon>
        <taxon>Echinodermata</taxon>
        <taxon>Eleutherozoa</taxon>
        <taxon>Asterozoa</taxon>
        <taxon>Asteroidea</taxon>
        <taxon>Valvatacea</taxon>
        <taxon>Valvatida</taxon>
        <taxon>Acanthasteridae</taxon>
        <taxon>Acanthaster</taxon>
    </lineage>
</organism>
<accession>A0A8B7XQU1</accession>
<dbReference type="AlphaFoldDB" id="A0A8B7XQU1"/>
<keyword evidence="4" id="KW-0456">Lyase</keyword>
<dbReference type="KEGG" id="aplc:110974793"/>
<dbReference type="GO" id="GO:0008270">
    <property type="term" value="F:zinc ion binding"/>
    <property type="evidence" value="ECO:0007669"/>
    <property type="project" value="UniProtKB-UniRule"/>
</dbReference>
<keyword evidence="2 4" id="KW-0479">Metal-binding</keyword>
<comment type="cofactor">
    <cofactor evidence="4">
        <name>Zn(2+)</name>
        <dbReference type="ChEBI" id="CHEBI:29105"/>
    </cofactor>
</comment>
<comment type="similarity">
    <text evidence="1 4">Belongs to the alpha-carbonic anhydrase family.</text>
</comment>
<name>A0A8B7XQU1_ACAPL</name>
<comment type="catalytic activity">
    <reaction evidence="4">
        <text>hydrogencarbonate + H(+) = CO2 + H2O</text>
        <dbReference type="Rhea" id="RHEA:10748"/>
        <dbReference type="ChEBI" id="CHEBI:15377"/>
        <dbReference type="ChEBI" id="CHEBI:15378"/>
        <dbReference type="ChEBI" id="CHEBI:16526"/>
        <dbReference type="ChEBI" id="CHEBI:17544"/>
        <dbReference type="EC" id="4.2.1.1"/>
    </reaction>
</comment>
<dbReference type="PANTHER" id="PTHR18952">
    <property type="entry name" value="CARBONIC ANHYDRASE"/>
    <property type="match status" value="1"/>
</dbReference>
<evidence type="ECO:0000313" key="7">
    <source>
        <dbReference type="RefSeq" id="XP_022082365.1"/>
    </source>
</evidence>
<dbReference type="Proteomes" id="UP000694845">
    <property type="component" value="Unplaced"/>
</dbReference>
<dbReference type="SUPFAM" id="SSF51069">
    <property type="entry name" value="Carbonic anhydrase"/>
    <property type="match status" value="1"/>
</dbReference>
<dbReference type="InterPro" id="IPR001148">
    <property type="entry name" value="CA_dom"/>
</dbReference>
<dbReference type="GO" id="GO:0004089">
    <property type="term" value="F:carbonate dehydratase activity"/>
    <property type="evidence" value="ECO:0007669"/>
    <property type="project" value="UniProtKB-UniRule"/>
</dbReference>
<evidence type="ECO:0000259" key="5">
    <source>
        <dbReference type="PROSITE" id="PS51144"/>
    </source>
</evidence>
<reference evidence="7" key="1">
    <citation type="submission" date="2025-08" db="UniProtKB">
        <authorList>
            <consortium name="RefSeq"/>
        </authorList>
    </citation>
    <scope>IDENTIFICATION</scope>
</reference>
<dbReference type="RefSeq" id="XP_022082365.1">
    <property type="nucleotide sequence ID" value="XM_022226673.1"/>
</dbReference>
<dbReference type="SMART" id="SM01057">
    <property type="entry name" value="Carb_anhydrase"/>
    <property type="match status" value="1"/>
</dbReference>
<sequence length="327" mass="37017">MSFCAHPRRGMVRKRRLQVRPSMSTVMRLSVIKNICAPRIRELIPGGKSAYKCTAEWGLHFPEARGDCQSPINLNSRQAVYDSTLNQPTLNADYALCRECEMINTGNTVQISVKYKPDGVMAGLGKSEPPPRSVLTGGPLAPDSTYELAEFTFHWGKEDDRGSEHTVNGKAYPMELHLIHWNSRLYETVEEAMGRDDGIAIIALFIQVGREHMGLRTLTDYLETVQSKGKSISITTPFHPTCLLPDPMLRDFWTYKGSLTTPPCNEKVTWIIFRYPLTISHTQMEEFRRLKNYPKGGHPALDDDGFLADNFRPTQPLNDRVVRASFQ</sequence>
<evidence type="ECO:0000256" key="2">
    <source>
        <dbReference type="ARBA" id="ARBA00022723"/>
    </source>
</evidence>
<proteinExistence type="inferred from homology"/>
<dbReference type="PROSITE" id="PS00162">
    <property type="entry name" value="ALPHA_CA_1"/>
    <property type="match status" value="1"/>
</dbReference>
<dbReference type="CTD" id="767"/>
<dbReference type="InterPro" id="IPR036398">
    <property type="entry name" value="CA_dom_sf"/>
</dbReference>
<gene>
    <name evidence="7" type="primary">LOC110974793</name>
</gene>
<keyword evidence="3 4" id="KW-0862">Zinc</keyword>
<evidence type="ECO:0000256" key="3">
    <source>
        <dbReference type="ARBA" id="ARBA00022833"/>
    </source>
</evidence>
<dbReference type="Pfam" id="PF00194">
    <property type="entry name" value="Carb_anhydrase"/>
    <property type="match status" value="1"/>
</dbReference>
<dbReference type="InterPro" id="IPR023561">
    <property type="entry name" value="Carbonic_anhydrase_a-class"/>
</dbReference>
<dbReference type="GeneID" id="110974793"/>
<dbReference type="EC" id="4.2.1.1" evidence="4"/>
<dbReference type="InterPro" id="IPR018338">
    <property type="entry name" value="Carbonic_anhydrase_a-class_CS"/>
</dbReference>
<evidence type="ECO:0000256" key="1">
    <source>
        <dbReference type="ARBA" id="ARBA00010718"/>
    </source>
</evidence>